<protein>
    <submittedName>
        <fullName evidence="1">Uncharacterized protein</fullName>
    </submittedName>
</protein>
<dbReference type="RefSeq" id="WP_133392074.1">
    <property type="nucleotide sequence ID" value="NZ_SMUW01000037.1"/>
</dbReference>
<dbReference type="Proteomes" id="UP000295438">
    <property type="component" value="Unassembled WGS sequence"/>
</dbReference>
<sequence>MIKKRCVIYAKDIQRITGKSERYSHEVLKKIRRLFDKEKGQYVTISEFAVFSGIPEEELLEYIN</sequence>
<accession>A0A4R5USG9</accession>
<reference evidence="1 2" key="1">
    <citation type="submission" date="2019-03" db="EMBL/GenBank/DDBJ databases">
        <title>Algoriphagus aquimaris sp. nov., isolated form marine sediment in Pohang, Korea.</title>
        <authorList>
            <person name="Kim J."/>
            <person name="Yoon S.-H."/>
            <person name="Lee S.-S."/>
        </authorList>
    </citation>
    <scope>NUCLEOTIDE SEQUENCE [LARGE SCALE GENOMIC DNA]</scope>
    <source>
        <strain evidence="1 2">F21</strain>
    </source>
</reference>
<keyword evidence="2" id="KW-1185">Reference proteome</keyword>
<proteinExistence type="predicted"/>
<name>A0A4R5USG9_9BACT</name>
<organism evidence="1 2">
    <name type="scientific">Algoriphagus formosus</name>
    <dbReference type="NCBI Taxonomy" id="2007308"/>
    <lineage>
        <taxon>Bacteria</taxon>
        <taxon>Pseudomonadati</taxon>
        <taxon>Bacteroidota</taxon>
        <taxon>Cytophagia</taxon>
        <taxon>Cytophagales</taxon>
        <taxon>Cyclobacteriaceae</taxon>
        <taxon>Algoriphagus</taxon>
    </lineage>
</organism>
<evidence type="ECO:0000313" key="1">
    <source>
        <dbReference type="EMBL" id="TDK42052.1"/>
    </source>
</evidence>
<evidence type="ECO:0000313" key="2">
    <source>
        <dbReference type="Proteomes" id="UP000295438"/>
    </source>
</evidence>
<dbReference type="AlphaFoldDB" id="A0A4R5USG9"/>
<gene>
    <name evidence="1" type="ORF">E1898_18950</name>
</gene>
<comment type="caution">
    <text evidence="1">The sequence shown here is derived from an EMBL/GenBank/DDBJ whole genome shotgun (WGS) entry which is preliminary data.</text>
</comment>
<dbReference type="EMBL" id="SMUW01000037">
    <property type="protein sequence ID" value="TDK42052.1"/>
    <property type="molecule type" value="Genomic_DNA"/>
</dbReference>